<accession>A0A8S1GUJ3</accession>
<keyword evidence="1" id="KW-0732">Signal</keyword>
<sequence>MCIRFLALGFVVFVQFQLISSLYVKRASDFEDPRMFSSAFGKRSNGGWDEDRVITVGLQKRSNDFEDPRFMSMAFGKRSMLPLLGNLHRYAVFEKRSTDVEDPRFFSGAFGRKK</sequence>
<reference evidence="2" key="1">
    <citation type="submission" date="2020-10" db="EMBL/GenBank/DDBJ databases">
        <authorList>
            <person name="Kikuchi T."/>
        </authorList>
    </citation>
    <scope>NUCLEOTIDE SEQUENCE</scope>
    <source>
        <strain evidence="2">NKZ352</strain>
    </source>
</reference>
<feature type="signal peptide" evidence="1">
    <location>
        <begin position="1"/>
        <end position="21"/>
    </location>
</feature>
<keyword evidence="3" id="KW-1185">Reference proteome</keyword>
<organism evidence="2 3">
    <name type="scientific">Caenorhabditis auriculariae</name>
    <dbReference type="NCBI Taxonomy" id="2777116"/>
    <lineage>
        <taxon>Eukaryota</taxon>
        <taxon>Metazoa</taxon>
        <taxon>Ecdysozoa</taxon>
        <taxon>Nematoda</taxon>
        <taxon>Chromadorea</taxon>
        <taxon>Rhabditida</taxon>
        <taxon>Rhabditina</taxon>
        <taxon>Rhabditomorpha</taxon>
        <taxon>Rhabditoidea</taxon>
        <taxon>Rhabditidae</taxon>
        <taxon>Peloderinae</taxon>
        <taxon>Caenorhabditis</taxon>
    </lineage>
</organism>
<comment type="caution">
    <text evidence="2">The sequence shown here is derived from an EMBL/GenBank/DDBJ whole genome shotgun (WGS) entry which is preliminary data.</text>
</comment>
<feature type="chain" id="PRO_5035784967" evidence="1">
    <location>
        <begin position="22"/>
        <end position="114"/>
    </location>
</feature>
<dbReference type="EMBL" id="CAJGYM010000006">
    <property type="protein sequence ID" value="CAD6187247.1"/>
    <property type="molecule type" value="Genomic_DNA"/>
</dbReference>
<evidence type="ECO:0000313" key="2">
    <source>
        <dbReference type="EMBL" id="CAD6187247.1"/>
    </source>
</evidence>
<dbReference type="OrthoDB" id="5869001at2759"/>
<protein>
    <submittedName>
        <fullName evidence="2">Uncharacterized protein</fullName>
    </submittedName>
</protein>
<dbReference type="AlphaFoldDB" id="A0A8S1GUJ3"/>
<evidence type="ECO:0000256" key="1">
    <source>
        <dbReference type="SAM" id="SignalP"/>
    </source>
</evidence>
<evidence type="ECO:0000313" key="3">
    <source>
        <dbReference type="Proteomes" id="UP000835052"/>
    </source>
</evidence>
<dbReference type="Proteomes" id="UP000835052">
    <property type="component" value="Unassembled WGS sequence"/>
</dbReference>
<gene>
    <name evidence="2" type="ORF">CAUJ_LOCUS3166</name>
</gene>
<name>A0A8S1GUJ3_9PELO</name>
<proteinExistence type="predicted"/>